<evidence type="ECO:0000313" key="3">
    <source>
        <dbReference type="Proteomes" id="UP001329825"/>
    </source>
</evidence>
<dbReference type="GeneID" id="87956688"/>
<dbReference type="InterPro" id="IPR009030">
    <property type="entry name" value="Growth_fac_rcpt_cys_sf"/>
</dbReference>
<protein>
    <recommendedName>
        <fullName evidence="1">Protein CPL1-like domain-containing protein</fullName>
    </recommendedName>
</protein>
<evidence type="ECO:0000259" key="1">
    <source>
        <dbReference type="Pfam" id="PF21671"/>
    </source>
</evidence>
<dbReference type="InterPro" id="IPR038955">
    <property type="entry name" value="PriA/CPL1_fungi"/>
</dbReference>
<feature type="domain" description="Protein CPL1-like" evidence="1">
    <location>
        <begin position="127"/>
        <end position="189"/>
    </location>
</feature>
<sequence length="200" mass="21464">MVSLTVLSPCIQYTGTRYPSTGDVFLEKQIWALKKCTVLYNLKSERENVDRFPFSGGFNAYSNTNYALTTANCDVSSGYAFGTPPVNPSGTSARRARARALAIKREQENQLCPNGNTACKLPNTNTYECIDIFSELESCGGCVNGLFDDQYQNATIGIDCTAAEGIAMGAVTCTRGLGATFACEDGYVLVGGICVIEHLA</sequence>
<reference evidence="2 3" key="1">
    <citation type="submission" date="2024-01" db="EMBL/GenBank/DDBJ databases">
        <title>Comparative genomics of Cryptococcus and Kwoniella reveals pathogenesis evolution and contrasting modes of karyotype evolution via chromosome fusion or intercentromeric recombination.</title>
        <authorList>
            <person name="Coelho M.A."/>
            <person name="David-Palma M."/>
            <person name="Shea T."/>
            <person name="Bowers K."/>
            <person name="McGinley-Smith S."/>
            <person name="Mohammad A.W."/>
            <person name="Gnirke A."/>
            <person name="Yurkov A.M."/>
            <person name="Nowrousian M."/>
            <person name="Sun S."/>
            <person name="Cuomo C.A."/>
            <person name="Heitman J."/>
        </authorList>
    </citation>
    <scope>NUCLEOTIDE SEQUENCE [LARGE SCALE GENOMIC DNA]</scope>
    <source>
        <strain evidence="2">CBS 11374</strain>
    </source>
</reference>
<evidence type="ECO:0000313" key="2">
    <source>
        <dbReference type="EMBL" id="WRT67585.1"/>
    </source>
</evidence>
<dbReference type="RefSeq" id="XP_062792325.1">
    <property type="nucleotide sequence ID" value="XM_062936274.1"/>
</dbReference>
<dbReference type="SUPFAM" id="SSF57184">
    <property type="entry name" value="Growth factor receptor domain"/>
    <property type="match status" value="1"/>
</dbReference>
<dbReference type="InterPro" id="IPR048661">
    <property type="entry name" value="CPL1-like"/>
</dbReference>
<gene>
    <name evidence="2" type="ORF">IL334_004557</name>
</gene>
<keyword evidence="3" id="KW-1185">Reference proteome</keyword>
<accession>A0ABZ1D0M8</accession>
<dbReference type="Proteomes" id="UP001329825">
    <property type="component" value="Chromosome 6"/>
</dbReference>
<organism evidence="2 3">
    <name type="scientific">Kwoniella shivajii</name>
    <dbReference type="NCBI Taxonomy" id="564305"/>
    <lineage>
        <taxon>Eukaryota</taxon>
        <taxon>Fungi</taxon>
        <taxon>Dikarya</taxon>
        <taxon>Basidiomycota</taxon>
        <taxon>Agaricomycotina</taxon>
        <taxon>Tremellomycetes</taxon>
        <taxon>Tremellales</taxon>
        <taxon>Cryptococcaceae</taxon>
        <taxon>Kwoniella</taxon>
    </lineage>
</organism>
<dbReference type="EMBL" id="CP141886">
    <property type="protein sequence ID" value="WRT67585.1"/>
    <property type="molecule type" value="Genomic_DNA"/>
</dbReference>
<dbReference type="PANTHER" id="PTHR35192:SF2">
    <property type="entry name" value="APPLE DOMAIN-CONTAINING PROTEIN"/>
    <property type="match status" value="1"/>
</dbReference>
<proteinExistence type="predicted"/>
<dbReference type="Pfam" id="PF21671">
    <property type="entry name" value="CPL1-like"/>
    <property type="match status" value="1"/>
</dbReference>
<dbReference type="PANTHER" id="PTHR35192">
    <property type="entry name" value="PROTEIN, PUTATIVE-RELATED"/>
    <property type="match status" value="1"/>
</dbReference>
<name>A0ABZ1D0M8_9TREE</name>